<reference evidence="2" key="1">
    <citation type="submission" date="2016-01" db="EMBL/GenBank/DDBJ databases">
        <authorList>
            <person name="Peeters C."/>
        </authorList>
    </citation>
    <scope>NUCLEOTIDE SEQUENCE [LARGE SCALE GENOMIC DNA]</scope>
    <source>
        <strain evidence="2">LMG 22937</strain>
    </source>
</reference>
<proteinExistence type="predicted"/>
<keyword evidence="3" id="KW-1185">Reference proteome</keyword>
<dbReference type="Proteomes" id="UP000054925">
    <property type="component" value="Unassembled WGS sequence"/>
</dbReference>
<accession>A0A158JD44</accession>
<feature type="region of interest" description="Disordered" evidence="1">
    <location>
        <begin position="1"/>
        <end position="27"/>
    </location>
</feature>
<sequence>MESPADFATGFNDGYTGEPLSPRTAGNWLKGRSLPSKAYREHLEWWLHERWYFLEHGVKPGEIATRHTEARQPQPAYIELPASLKIDPAFEMLPIEAKEPIKGFVREINKLIDGLVNKKRPE</sequence>
<organism evidence="2 3">
    <name type="scientific">Caballeronia terrestris</name>
    <dbReference type="NCBI Taxonomy" id="1226301"/>
    <lineage>
        <taxon>Bacteria</taxon>
        <taxon>Pseudomonadati</taxon>
        <taxon>Pseudomonadota</taxon>
        <taxon>Betaproteobacteria</taxon>
        <taxon>Burkholderiales</taxon>
        <taxon>Burkholderiaceae</taxon>
        <taxon>Caballeronia</taxon>
    </lineage>
</organism>
<gene>
    <name evidence="2" type="ORF">AWB67_03716</name>
</gene>
<evidence type="ECO:0000256" key="1">
    <source>
        <dbReference type="SAM" id="MobiDB-lite"/>
    </source>
</evidence>
<comment type="caution">
    <text evidence="2">The sequence shown here is derived from an EMBL/GenBank/DDBJ whole genome shotgun (WGS) entry which is preliminary data.</text>
</comment>
<dbReference type="AlphaFoldDB" id="A0A158JD44"/>
<name>A0A158JD44_9BURK</name>
<evidence type="ECO:0000313" key="2">
    <source>
        <dbReference type="EMBL" id="SAL66757.1"/>
    </source>
</evidence>
<protein>
    <submittedName>
        <fullName evidence="2">Uncharacterized protein</fullName>
    </submittedName>
</protein>
<evidence type="ECO:0000313" key="3">
    <source>
        <dbReference type="Proteomes" id="UP000054925"/>
    </source>
</evidence>
<dbReference type="EMBL" id="FCOL02000021">
    <property type="protein sequence ID" value="SAL66757.1"/>
    <property type="molecule type" value="Genomic_DNA"/>
</dbReference>